<accession>A0ABT7N1K3</accession>
<gene>
    <name evidence="1" type="ORF">QSV35_14685</name>
</gene>
<dbReference type="InterPro" id="IPR021530">
    <property type="entry name" value="AllH-like"/>
</dbReference>
<dbReference type="EMBL" id="JASXSZ010000004">
    <property type="protein sequence ID" value="MDL9980587.1"/>
    <property type="molecule type" value="Genomic_DNA"/>
</dbReference>
<evidence type="ECO:0000313" key="1">
    <source>
        <dbReference type="EMBL" id="MDL9980587.1"/>
    </source>
</evidence>
<protein>
    <submittedName>
        <fullName evidence="1">DUF2877 domain-containing protein</fullName>
    </submittedName>
</protein>
<sequence>MRTATAISADAELLAAPPSALAGRVHSVFRSVVNIAVSDGSLWCLAASAVAPGPRTVTVDAASFADFGIAPGQPVAVDDAAVRIDEALIVSLRGARVWEPAELPGPVSAARVHELEGALDDLGIAGGARGGDDVFSRAVSDRISTGLAAIAAAVDAQDADAVGRAATRLVGLGTGLTPAGDDVLTGLAYASARLGGRLAIVPDAVAYAASSGSTHEISLTAMREACRGRAVQPLSDLLIALCRGDDAPPGERAPIRELTAALVGLGHTSGTDQATGLLAAVRMTQGMRGK</sequence>
<evidence type="ECO:0000313" key="2">
    <source>
        <dbReference type="Proteomes" id="UP001235064"/>
    </source>
</evidence>
<dbReference type="Pfam" id="PF11392">
    <property type="entry name" value="AllH"/>
    <property type="match status" value="1"/>
</dbReference>
<organism evidence="1 2">
    <name type="scientific">Microbacterium candidum</name>
    <dbReference type="NCBI Taxonomy" id="3041922"/>
    <lineage>
        <taxon>Bacteria</taxon>
        <taxon>Bacillati</taxon>
        <taxon>Actinomycetota</taxon>
        <taxon>Actinomycetes</taxon>
        <taxon>Micrococcales</taxon>
        <taxon>Microbacteriaceae</taxon>
        <taxon>Microbacterium</taxon>
    </lineage>
</organism>
<comment type="caution">
    <text evidence="1">The sequence shown here is derived from an EMBL/GenBank/DDBJ whole genome shotgun (WGS) entry which is preliminary data.</text>
</comment>
<dbReference type="RefSeq" id="WP_286289535.1">
    <property type="nucleotide sequence ID" value="NZ_JASXSZ010000004.1"/>
</dbReference>
<name>A0ABT7N1K3_9MICO</name>
<keyword evidence="2" id="KW-1185">Reference proteome</keyword>
<reference evidence="1 2" key="1">
    <citation type="submission" date="2023-06" db="EMBL/GenBank/DDBJ databases">
        <title>Microbacterium sp. nov., isolated from a waste landfill.</title>
        <authorList>
            <person name="Wen W."/>
        </authorList>
    </citation>
    <scope>NUCLEOTIDE SEQUENCE [LARGE SCALE GENOMIC DNA]</scope>
    <source>
        <strain evidence="1 2">ASV49</strain>
    </source>
</reference>
<dbReference type="Proteomes" id="UP001235064">
    <property type="component" value="Unassembled WGS sequence"/>
</dbReference>
<proteinExistence type="predicted"/>